<protein>
    <submittedName>
        <fullName evidence="2">Uncharacterized protein</fullName>
    </submittedName>
</protein>
<evidence type="ECO:0000313" key="2">
    <source>
        <dbReference type="EMBL" id="RBP66944.1"/>
    </source>
</evidence>
<feature type="region of interest" description="Disordered" evidence="1">
    <location>
        <begin position="31"/>
        <end position="62"/>
    </location>
</feature>
<keyword evidence="3" id="KW-1185">Reference proteome</keyword>
<name>A0A366ICY1_9GAMM</name>
<organism evidence="2 3">
    <name type="scientific">Brenneria salicis ATCC 15712 = DSM 30166</name>
    <dbReference type="NCBI Taxonomy" id="714314"/>
    <lineage>
        <taxon>Bacteria</taxon>
        <taxon>Pseudomonadati</taxon>
        <taxon>Pseudomonadota</taxon>
        <taxon>Gammaproteobacteria</taxon>
        <taxon>Enterobacterales</taxon>
        <taxon>Pectobacteriaceae</taxon>
        <taxon>Brenneria</taxon>
    </lineage>
</organism>
<proteinExistence type="predicted"/>
<evidence type="ECO:0000313" key="3">
    <source>
        <dbReference type="Proteomes" id="UP000253046"/>
    </source>
</evidence>
<dbReference type="EMBL" id="QNRY01000002">
    <property type="protein sequence ID" value="RBP66944.1"/>
    <property type="molecule type" value="Genomic_DNA"/>
</dbReference>
<gene>
    <name evidence="2" type="ORF">DES54_102157</name>
</gene>
<dbReference type="Proteomes" id="UP000253046">
    <property type="component" value="Unassembled WGS sequence"/>
</dbReference>
<dbReference type="AlphaFoldDB" id="A0A366ICY1"/>
<sequence length="62" mass="6629">MTHYSSTSVRLSTAQVDAVVVVRVVVGGRRRQRAVTGSESSKDSQTPPAQAERGFLFAPSPL</sequence>
<evidence type="ECO:0000256" key="1">
    <source>
        <dbReference type="SAM" id="MobiDB-lite"/>
    </source>
</evidence>
<reference evidence="2 3" key="1">
    <citation type="submission" date="2018-06" db="EMBL/GenBank/DDBJ databases">
        <title>Genomic Encyclopedia of Type Strains, Phase IV (KMG-IV): sequencing the most valuable type-strain genomes for metagenomic binning, comparative biology and taxonomic classification.</title>
        <authorList>
            <person name="Goeker M."/>
        </authorList>
    </citation>
    <scope>NUCLEOTIDE SEQUENCE [LARGE SCALE GENOMIC DNA]</scope>
    <source>
        <strain evidence="2 3">DSM 30166</strain>
    </source>
</reference>
<feature type="compositionally biased region" description="Polar residues" evidence="1">
    <location>
        <begin position="37"/>
        <end position="48"/>
    </location>
</feature>
<accession>A0A366ICY1</accession>
<comment type="caution">
    <text evidence="2">The sequence shown here is derived from an EMBL/GenBank/DDBJ whole genome shotgun (WGS) entry which is preliminary data.</text>
</comment>
<dbReference type="RefSeq" id="WP_240634901.1">
    <property type="nucleotide sequence ID" value="NZ_AGJP01000001.1"/>
</dbReference>